<keyword evidence="4" id="KW-1185">Reference proteome</keyword>
<gene>
    <name evidence="3" type="ORF">ONE63_005850</name>
</gene>
<dbReference type="Proteomes" id="UP001075354">
    <property type="component" value="Chromosome 2"/>
</dbReference>
<protein>
    <recommendedName>
        <fullName evidence="2">B30.2/SPRY domain-containing protein</fullName>
    </recommendedName>
</protein>
<keyword evidence="1" id="KW-0833">Ubl conjugation pathway</keyword>
<dbReference type="PANTHER" id="PTHR12245:SF5">
    <property type="entry name" value="SPRY DOMAIN-CONTAINING SOCS BOX PROTEIN 3"/>
    <property type="match status" value="1"/>
</dbReference>
<dbReference type="EMBL" id="JAPTSV010000002">
    <property type="protein sequence ID" value="KAJ1531019.1"/>
    <property type="molecule type" value="Genomic_DNA"/>
</dbReference>
<dbReference type="AlphaFoldDB" id="A0AAV7XXI2"/>
<dbReference type="InterPro" id="IPR003877">
    <property type="entry name" value="SPRY_dom"/>
</dbReference>
<dbReference type="Pfam" id="PF00622">
    <property type="entry name" value="SPRY"/>
    <property type="match status" value="1"/>
</dbReference>
<dbReference type="InterPro" id="IPR013320">
    <property type="entry name" value="ConA-like_dom_sf"/>
</dbReference>
<evidence type="ECO:0000313" key="3">
    <source>
        <dbReference type="EMBL" id="KAJ1531019.1"/>
    </source>
</evidence>
<name>A0AAV7XXI2_9NEOP</name>
<feature type="domain" description="B30.2/SPRY" evidence="2">
    <location>
        <begin position="11"/>
        <end position="201"/>
    </location>
</feature>
<evidence type="ECO:0000259" key="2">
    <source>
        <dbReference type="PROSITE" id="PS50188"/>
    </source>
</evidence>
<accession>A0AAV7XXI2</accession>
<dbReference type="InterPro" id="IPR001870">
    <property type="entry name" value="B30.2/SPRY"/>
</dbReference>
<dbReference type="InterPro" id="IPR035754">
    <property type="entry name" value="SPRY_SPSB3"/>
</dbReference>
<dbReference type="PANTHER" id="PTHR12245">
    <property type="entry name" value="SPRY DOMAIN CONTAINING SOCS BOX PROTEIN"/>
    <property type="match status" value="1"/>
</dbReference>
<dbReference type="SUPFAM" id="SSF49899">
    <property type="entry name" value="Concanavalin A-like lectins/glucanases"/>
    <property type="match status" value="1"/>
</dbReference>
<evidence type="ECO:0000256" key="1">
    <source>
        <dbReference type="ARBA" id="ARBA00022786"/>
    </source>
</evidence>
<dbReference type="SMART" id="SM00449">
    <property type="entry name" value="SPRY"/>
    <property type="match status" value="1"/>
</dbReference>
<dbReference type="GO" id="GO:0019005">
    <property type="term" value="C:SCF ubiquitin ligase complex"/>
    <property type="evidence" value="ECO:0007669"/>
    <property type="project" value="TreeGrafter"/>
</dbReference>
<sequence length="285" mass="32284">MDTSGSFCDCDMGGLDNVKCHCGEEFEANDWSWEEMPHNPHIRLSCSQREVLFNPVYSVGTAAVRGTKPFIQGWQYLWEIKMLSSIHGTDVVVGVGTAQVDLTAHSDKFIALVGHDSESWGFSYQGDIIHGGNRTTYGPQFRKGSIVGVLLNMWTGTLEFYLNRQCLGVAFRVPKNRPLFPMVCSTMGNSSIRLVSTMSWPVTLELSCLQSISSLPQLSEIPGLRAIWGKLFRWRQAIEVKRKSEEQLSPDTVEYELEIISSDEEEQERISVRSRRVLRRQQKKT</sequence>
<proteinExistence type="predicted"/>
<organism evidence="3 4">
    <name type="scientific">Megalurothrips usitatus</name>
    <name type="common">bean blossom thrips</name>
    <dbReference type="NCBI Taxonomy" id="439358"/>
    <lineage>
        <taxon>Eukaryota</taxon>
        <taxon>Metazoa</taxon>
        <taxon>Ecdysozoa</taxon>
        <taxon>Arthropoda</taxon>
        <taxon>Hexapoda</taxon>
        <taxon>Insecta</taxon>
        <taxon>Pterygota</taxon>
        <taxon>Neoptera</taxon>
        <taxon>Paraneoptera</taxon>
        <taxon>Thysanoptera</taxon>
        <taxon>Terebrantia</taxon>
        <taxon>Thripoidea</taxon>
        <taxon>Thripidae</taxon>
        <taxon>Megalurothrips</taxon>
    </lineage>
</organism>
<dbReference type="InterPro" id="IPR043136">
    <property type="entry name" value="B30.2/SPRY_sf"/>
</dbReference>
<reference evidence="3" key="1">
    <citation type="submission" date="2022-12" db="EMBL/GenBank/DDBJ databases">
        <title>Chromosome-level genome assembly of the bean flower thrips Megalurothrips usitatus.</title>
        <authorList>
            <person name="Ma L."/>
            <person name="Liu Q."/>
            <person name="Li H."/>
            <person name="Cai W."/>
        </authorList>
    </citation>
    <scope>NUCLEOTIDE SEQUENCE</scope>
    <source>
        <strain evidence="3">Cailab_2022a</strain>
    </source>
</reference>
<dbReference type="GO" id="GO:0043161">
    <property type="term" value="P:proteasome-mediated ubiquitin-dependent protein catabolic process"/>
    <property type="evidence" value="ECO:0007669"/>
    <property type="project" value="TreeGrafter"/>
</dbReference>
<dbReference type="InterPro" id="IPR050672">
    <property type="entry name" value="FBXO45-Fsn/SPSB_families"/>
</dbReference>
<comment type="caution">
    <text evidence="3">The sequence shown here is derived from an EMBL/GenBank/DDBJ whole genome shotgun (WGS) entry which is preliminary data.</text>
</comment>
<evidence type="ECO:0000313" key="4">
    <source>
        <dbReference type="Proteomes" id="UP001075354"/>
    </source>
</evidence>
<dbReference type="CDD" id="cd12876">
    <property type="entry name" value="SPRY_SOCS3"/>
    <property type="match status" value="1"/>
</dbReference>
<dbReference type="Gene3D" id="2.60.120.920">
    <property type="match status" value="1"/>
</dbReference>
<dbReference type="PROSITE" id="PS50188">
    <property type="entry name" value="B302_SPRY"/>
    <property type="match status" value="1"/>
</dbReference>